<proteinExistence type="predicted"/>
<dbReference type="AlphaFoldDB" id="A0A0C2WLE0"/>
<accession>A0A0C2WLE0</accession>
<name>A0A0C2WLE0_AMAMK</name>
<sequence>MKYLVLGESSKAKDSDTAAFMSTTTQKSTVGYCNSSVRSVPRVCECCEEASCFMNIFNVFFRIMISDIGSGCQRGCGPLAFLATSMPVTNVCITTKSPRILQARMLGSKSRHKYDSPSTKA</sequence>
<dbReference type="EMBL" id="KN818388">
    <property type="protein sequence ID" value="KIL56993.1"/>
    <property type="molecule type" value="Genomic_DNA"/>
</dbReference>
<dbReference type="HOGENOM" id="CLU_2037473_0_0_1"/>
<dbReference type="InParanoid" id="A0A0C2WLE0"/>
<dbReference type="Proteomes" id="UP000054549">
    <property type="component" value="Unassembled WGS sequence"/>
</dbReference>
<evidence type="ECO:0000313" key="1">
    <source>
        <dbReference type="EMBL" id="KIL56993.1"/>
    </source>
</evidence>
<protein>
    <submittedName>
        <fullName evidence="1">Uncharacterized protein</fullName>
    </submittedName>
</protein>
<organism evidence="1 2">
    <name type="scientific">Amanita muscaria (strain Koide BX008)</name>
    <dbReference type="NCBI Taxonomy" id="946122"/>
    <lineage>
        <taxon>Eukaryota</taxon>
        <taxon>Fungi</taxon>
        <taxon>Dikarya</taxon>
        <taxon>Basidiomycota</taxon>
        <taxon>Agaricomycotina</taxon>
        <taxon>Agaricomycetes</taxon>
        <taxon>Agaricomycetidae</taxon>
        <taxon>Agaricales</taxon>
        <taxon>Pluteineae</taxon>
        <taxon>Amanitaceae</taxon>
        <taxon>Amanita</taxon>
    </lineage>
</organism>
<gene>
    <name evidence="1" type="ORF">M378DRAFT_423125</name>
</gene>
<reference evidence="1 2" key="1">
    <citation type="submission" date="2014-04" db="EMBL/GenBank/DDBJ databases">
        <title>Evolutionary Origins and Diversification of the Mycorrhizal Mutualists.</title>
        <authorList>
            <consortium name="DOE Joint Genome Institute"/>
            <consortium name="Mycorrhizal Genomics Consortium"/>
            <person name="Kohler A."/>
            <person name="Kuo A."/>
            <person name="Nagy L.G."/>
            <person name="Floudas D."/>
            <person name="Copeland A."/>
            <person name="Barry K.W."/>
            <person name="Cichocki N."/>
            <person name="Veneault-Fourrey C."/>
            <person name="LaButti K."/>
            <person name="Lindquist E.A."/>
            <person name="Lipzen A."/>
            <person name="Lundell T."/>
            <person name="Morin E."/>
            <person name="Murat C."/>
            <person name="Riley R."/>
            <person name="Ohm R."/>
            <person name="Sun H."/>
            <person name="Tunlid A."/>
            <person name="Henrissat B."/>
            <person name="Grigoriev I.V."/>
            <person name="Hibbett D.S."/>
            <person name="Martin F."/>
        </authorList>
    </citation>
    <scope>NUCLEOTIDE SEQUENCE [LARGE SCALE GENOMIC DNA]</scope>
    <source>
        <strain evidence="1 2">Koide BX008</strain>
    </source>
</reference>
<keyword evidence="2" id="KW-1185">Reference proteome</keyword>
<evidence type="ECO:0000313" key="2">
    <source>
        <dbReference type="Proteomes" id="UP000054549"/>
    </source>
</evidence>